<keyword evidence="3" id="KW-1185">Reference proteome</keyword>
<dbReference type="AlphaFoldDB" id="A0A9P4LFU0"/>
<sequence length="533" mass="60928">MDEDLPTEIWLMVFKLLDRSEWKQLRSSCKRLAHLATSVLFETVYFEFGGSGCASLYNIAQKPTLSLCVTTLILRRIRGWREFPDSRTWIESVHQPGDPGHERPHLDKASHDSKAAEGLLPYSDWARLSDIEKDKLFHHYETDRRFALDQAPGITSTLRFRMPDFPESSLIHPYRAWKRRAADVPVDLFVKALKSLPNLKTFRHEPGFLFDPDWACRWRHLYFHPYSLMGNTHSAEDEDIEALQMSVALQSLALTRTGQGGMQSMSMYVGGPSFWGPRRLQHLWDGGGHERIRTCRTYKRTAAEADKAAKVCFEDCDQSRLYYAQLHSMRYALTSLIHLDCSVSENDEYDGSLAIAGKYLHELLLRFTTRLERLRLVFGRLTDGALLPGCDVPLYARDSIALLGQIAQCTPWTAIRSIELEIATDGATLKNFLLAHKTTLRSLTLTRVTLPRLGNPSNTWEVVLDELAQDLSLEALALTKLCDFVPQQGSKKTRERILFDVDAAIWEDETRAYHDYYQAAVTCILLRKSVQLL</sequence>
<feature type="domain" description="F-box" evidence="1">
    <location>
        <begin position="3"/>
        <end position="46"/>
    </location>
</feature>
<dbReference type="OrthoDB" id="3863059at2759"/>
<evidence type="ECO:0000259" key="1">
    <source>
        <dbReference type="Pfam" id="PF12937"/>
    </source>
</evidence>
<dbReference type="InterPro" id="IPR001810">
    <property type="entry name" value="F-box_dom"/>
</dbReference>
<dbReference type="Pfam" id="PF12937">
    <property type="entry name" value="F-box-like"/>
    <property type="match status" value="1"/>
</dbReference>
<reference evidence="2" key="1">
    <citation type="journal article" date="2020" name="Stud. Mycol.">
        <title>101 Dothideomycetes genomes: a test case for predicting lifestyles and emergence of pathogens.</title>
        <authorList>
            <person name="Haridas S."/>
            <person name="Albert R."/>
            <person name="Binder M."/>
            <person name="Bloem J."/>
            <person name="Labutti K."/>
            <person name="Salamov A."/>
            <person name="Andreopoulos B."/>
            <person name="Baker S."/>
            <person name="Barry K."/>
            <person name="Bills G."/>
            <person name="Bluhm B."/>
            <person name="Cannon C."/>
            <person name="Castanera R."/>
            <person name="Culley D."/>
            <person name="Daum C."/>
            <person name="Ezra D."/>
            <person name="Gonzalez J."/>
            <person name="Henrissat B."/>
            <person name="Kuo A."/>
            <person name="Liang C."/>
            <person name="Lipzen A."/>
            <person name="Lutzoni F."/>
            <person name="Magnuson J."/>
            <person name="Mondo S."/>
            <person name="Nolan M."/>
            <person name="Ohm R."/>
            <person name="Pangilinan J."/>
            <person name="Park H.-J."/>
            <person name="Ramirez L."/>
            <person name="Alfaro M."/>
            <person name="Sun H."/>
            <person name="Tritt A."/>
            <person name="Yoshinaga Y."/>
            <person name="Zwiers L.-H."/>
            <person name="Turgeon B."/>
            <person name="Goodwin S."/>
            <person name="Spatafora J."/>
            <person name="Crous P."/>
            <person name="Grigoriev I."/>
        </authorList>
    </citation>
    <scope>NUCLEOTIDE SEQUENCE</scope>
    <source>
        <strain evidence="2">CBS 110217</strain>
    </source>
</reference>
<gene>
    <name evidence="2" type="ORF">EK21DRAFT_119600</name>
</gene>
<accession>A0A9P4LFU0</accession>
<evidence type="ECO:0000313" key="2">
    <source>
        <dbReference type="EMBL" id="KAF2022589.1"/>
    </source>
</evidence>
<evidence type="ECO:0000313" key="3">
    <source>
        <dbReference type="Proteomes" id="UP000799777"/>
    </source>
</evidence>
<organism evidence="2 3">
    <name type="scientific">Setomelanomma holmii</name>
    <dbReference type="NCBI Taxonomy" id="210430"/>
    <lineage>
        <taxon>Eukaryota</taxon>
        <taxon>Fungi</taxon>
        <taxon>Dikarya</taxon>
        <taxon>Ascomycota</taxon>
        <taxon>Pezizomycotina</taxon>
        <taxon>Dothideomycetes</taxon>
        <taxon>Pleosporomycetidae</taxon>
        <taxon>Pleosporales</taxon>
        <taxon>Pleosporineae</taxon>
        <taxon>Phaeosphaeriaceae</taxon>
        <taxon>Setomelanomma</taxon>
    </lineage>
</organism>
<name>A0A9P4LFU0_9PLEO</name>
<dbReference type="Proteomes" id="UP000799777">
    <property type="component" value="Unassembled WGS sequence"/>
</dbReference>
<protein>
    <recommendedName>
        <fullName evidence="1">F-box domain-containing protein</fullName>
    </recommendedName>
</protein>
<comment type="caution">
    <text evidence="2">The sequence shown here is derived from an EMBL/GenBank/DDBJ whole genome shotgun (WGS) entry which is preliminary data.</text>
</comment>
<dbReference type="EMBL" id="ML978520">
    <property type="protein sequence ID" value="KAF2022589.1"/>
    <property type="molecule type" value="Genomic_DNA"/>
</dbReference>
<proteinExistence type="predicted"/>